<name>A0ABD5V358_9EURY</name>
<keyword evidence="5 7" id="KW-1133">Transmembrane helix</keyword>
<comment type="subcellular location">
    <subcellularLocation>
        <location evidence="1">Cell membrane</location>
        <topology evidence="1">Multi-pass membrane protein</topology>
    </subcellularLocation>
</comment>
<feature type="transmembrane region" description="Helical" evidence="7">
    <location>
        <begin position="63"/>
        <end position="82"/>
    </location>
</feature>
<reference evidence="9 10" key="1">
    <citation type="journal article" date="2019" name="Int. J. Syst. Evol. Microbiol.">
        <title>The Global Catalogue of Microorganisms (GCM) 10K type strain sequencing project: providing services to taxonomists for standard genome sequencing and annotation.</title>
        <authorList>
            <consortium name="The Broad Institute Genomics Platform"/>
            <consortium name="The Broad Institute Genome Sequencing Center for Infectious Disease"/>
            <person name="Wu L."/>
            <person name="Ma J."/>
        </authorList>
    </citation>
    <scope>NUCLEOTIDE SEQUENCE [LARGE SCALE GENOMIC DNA]</scope>
    <source>
        <strain evidence="9 10">SKJ47</strain>
    </source>
</reference>
<feature type="transmembrane region" description="Helical" evidence="7">
    <location>
        <begin position="20"/>
        <end position="43"/>
    </location>
</feature>
<protein>
    <submittedName>
        <fullName evidence="9">TRAP transporter small permease subunit</fullName>
    </submittedName>
</protein>
<evidence type="ECO:0000256" key="5">
    <source>
        <dbReference type="ARBA" id="ARBA00022989"/>
    </source>
</evidence>
<keyword evidence="2" id="KW-0813">Transport</keyword>
<dbReference type="AlphaFoldDB" id="A0ABD5V358"/>
<evidence type="ECO:0000256" key="1">
    <source>
        <dbReference type="ARBA" id="ARBA00004651"/>
    </source>
</evidence>
<evidence type="ECO:0000256" key="6">
    <source>
        <dbReference type="ARBA" id="ARBA00023136"/>
    </source>
</evidence>
<comment type="caution">
    <text evidence="9">The sequence shown here is derived from an EMBL/GenBank/DDBJ whole genome shotgun (WGS) entry which is preliminary data.</text>
</comment>
<dbReference type="Pfam" id="PF04290">
    <property type="entry name" value="DctQ"/>
    <property type="match status" value="1"/>
</dbReference>
<dbReference type="EMBL" id="JBHSXL010000010">
    <property type="protein sequence ID" value="MFC6893606.1"/>
    <property type="molecule type" value="Genomic_DNA"/>
</dbReference>
<keyword evidence="10" id="KW-1185">Reference proteome</keyword>
<keyword evidence="4 7" id="KW-0812">Transmembrane</keyword>
<keyword evidence="6 7" id="KW-0472">Membrane</keyword>
<keyword evidence="3" id="KW-1003">Cell membrane</keyword>
<feature type="transmembrane region" description="Helical" evidence="7">
    <location>
        <begin position="103"/>
        <end position="124"/>
    </location>
</feature>
<evidence type="ECO:0000259" key="8">
    <source>
        <dbReference type="Pfam" id="PF04290"/>
    </source>
</evidence>
<dbReference type="InterPro" id="IPR055348">
    <property type="entry name" value="DctQ"/>
</dbReference>
<accession>A0ABD5V358</accession>
<gene>
    <name evidence="9" type="ORF">ACFQE9_13465</name>
</gene>
<evidence type="ECO:0000256" key="4">
    <source>
        <dbReference type="ARBA" id="ARBA00022692"/>
    </source>
</evidence>
<evidence type="ECO:0000256" key="2">
    <source>
        <dbReference type="ARBA" id="ARBA00022448"/>
    </source>
</evidence>
<evidence type="ECO:0000313" key="9">
    <source>
        <dbReference type="EMBL" id="MFC6893606.1"/>
    </source>
</evidence>
<evidence type="ECO:0000256" key="7">
    <source>
        <dbReference type="SAM" id="Phobius"/>
    </source>
</evidence>
<feature type="domain" description="Tripartite ATP-independent periplasmic transporters DctQ component" evidence="8">
    <location>
        <begin position="1"/>
        <end position="128"/>
    </location>
</feature>
<dbReference type="Proteomes" id="UP001596296">
    <property type="component" value="Unassembled WGS sequence"/>
</dbReference>
<evidence type="ECO:0000313" key="10">
    <source>
        <dbReference type="Proteomes" id="UP001596296"/>
    </source>
</evidence>
<proteinExistence type="predicted"/>
<sequence length="149" mass="16965">MLITGLIQIFNRFIDISVGLYWVGEITRTTLVFLTLVALPYLFKHNLDISFLPILERFSNETYNVLILVRNILLIGFLVIMVQSSYLSYYQVNSITLPTIRWFYIRWIYAVMAVSFGATIVYVISDTLGKLIALASTDGVETDAGDDHV</sequence>
<dbReference type="GO" id="GO:0005886">
    <property type="term" value="C:plasma membrane"/>
    <property type="evidence" value="ECO:0007669"/>
    <property type="project" value="UniProtKB-SubCell"/>
</dbReference>
<evidence type="ECO:0000256" key="3">
    <source>
        <dbReference type="ARBA" id="ARBA00022475"/>
    </source>
</evidence>
<organism evidence="9 10">
    <name type="scientific">Halopenitus salinus</name>
    <dbReference type="NCBI Taxonomy" id="1198295"/>
    <lineage>
        <taxon>Archaea</taxon>
        <taxon>Methanobacteriati</taxon>
        <taxon>Methanobacteriota</taxon>
        <taxon>Stenosarchaea group</taxon>
        <taxon>Halobacteria</taxon>
        <taxon>Halobacteriales</taxon>
        <taxon>Haloferacaceae</taxon>
        <taxon>Halopenitus</taxon>
    </lineage>
</organism>